<comment type="caution">
    <text evidence="1">The sequence shown here is derived from an EMBL/GenBank/DDBJ whole genome shotgun (WGS) entry which is preliminary data.</text>
</comment>
<protein>
    <submittedName>
        <fullName evidence="1">Uncharacterized protein</fullName>
    </submittedName>
</protein>
<dbReference type="EMBL" id="CAJNNW010014994">
    <property type="protein sequence ID" value="CAE8657192.1"/>
    <property type="molecule type" value="Genomic_DNA"/>
</dbReference>
<accession>A0A813IUR8</accession>
<name>A0A813IUR8_POLGL</name>
<gene>
    <name evidence="1" type="ORF">PGLA2088_LOCUS12675</name>
</gene>
<proteinExistence type="predicted"/>
<feature type="non-terminal residue" evidence="1">
    <location>
        <position position="70"/>
    </location>
</feature>
<dbReference type="Proteomes" id="UP000626109">
    <property type="component" value="Unassembled WGS sequence"/>
</dbReference>
<dbReference type="AlphaFoldDB" id="A0A813IUR8"/>
<reference evidence="1" key="1">
    <citation type="submission" date="2021-02" db="EMBL/GenBank/DDBJ databases">
        <authorList>
            <person name="Dougan E. K."/>
            <person name="Rhodes N."/>
            <person name="Thang M."/>
            <person name="Chan C."/>
        </authorList>
    </citation>
    <scope>NUCLEOTIDE SEQUENCE</scope>
</reference>
<evidence type="ECO:0000313" key="1">
    <source>
        <dbReference type="EMBL" id="CAE8657192.1"/>
    </source>
</evidence>
<organism evidence="1 2">
    <name type="scientific">Polarella glacialis</name>
    <name type="common">Dinoflagellate</name>
    <dbReference type="NCBI Taxonomy" id="89957"/>
    <lineage>
        <taxon>Eukaryota</taxon>
        <taxon>Sar</taxon>
        <taxon>Alveolata</taxon>
        <taxon>Dinophyceae</taxon>
        <taxon>Suessiales</taxon>
        <taxon>Suessiaceae</taxon>
        <taxon>Polarella</taxon>
    </lineage>
</organism>
<evidence type="ECO:0000313" key="2">
    <source>
        <dbReference type="Proteomes" id="UP000626109"/>
    </source>
</evidence>
<sequence length="70" mass="8199">VSIALPSRQFLTTILYWNFLKTRYQVPRSHELHLKAWQQLGAQVDPVFKKVPILQKPLDLAKGWFQPQLA</sequence>